<evidence type="ECO:0000313" key="2">
    <source>
        <dbReference type="EMBL" id="KAG8192079.1"/>
    </source>
</evidence>
<evidence type="ECO:0000313" key="3">
    <source>
        <dbReference type="Proteomes" id="UP000827092"/>
    </source>
</evidence>
<keyword evidence="3" id="KW-1185">Reference proteome</keyword>
<reference evidence="2 3" key="1">
    <citation type="journal article" date="2022" name="Nat. Ecol. Evol.">
        <title>A masculinizing supergene underlies an exaggerated male reproductive morph in a spider.</title>
        <authorList>
            <person name="Hendrickx F."/>
            <person name="De Corte Z."/>
            <person name="Sonet G."/>
            <person name="Van Belleghem S.M."/>
            <person name="Kostlbacher S."/>
            <person name="Vangestel C."/>
        </authorList>
    </citation>
    <scope>NUCLEOTIDE SEQUENCE [LARGE SCALE GENOMIC DNA]</scope>
    <source>
        <strain evidence="2">W744_W776</strain>
    </source>
</reference>
<organism evidence="2 3">
    <name type="scientific">Oedothorax gibbosus</name>
    <dbReference type="NCBI Taxonomy" id="931172"/>
    <lineage>
        <taxon>Eukaryota</taxon>
        <taxon>Metazoa</taxon>
        <taxon>Ecdysozoa</taxon>
        <taxon>Arthropoda</taxon>
        <taxon>Chelicerata</taxon>
        <taxon>Arachnida</taxon>
        <taxon>Araneae</taxon>
        <taxon>Araneomorphae</taxon>
        <taxon>Entelegynae</taxon>
        <taxon>Araneoidea</taxon>
        <taxon>Linyphiidae</taxon>
        <taxon>Erigoninae</taxon>
        <taxon>Oedothorax</taxon>
    </lineage>
</organism>
<sequence length="117" mass="12996">MMSLRQWRHPNVMSLLQWRPLTVKFNHVSHITCPATTDDSFPTTAPSFDRTRGNDVTLSSHTPPRSPVGSHSALDSPSSPIPRQLFRFGSVIQFPWFPSTEVCSVCNCKGRVASTAV</sequence>
<evidence type="ECO:0000256" key="1">
    <source>
        <dbReference type="SAM" id="MobiDB-lite"/>
    </source>
</evidence>
<dbReference type="AlphaFoldDB" id="A0AAV6V679"/>
<feature type="compositionally biased region" description="Polar residues" evidence="1">
    <location>
        <begin position="54"/>
        <end position="63"/>
    </location>
</feature>
<gene>
    <name evidence="2" type="ORF">JTE90_025342</name>
</gene>
<protein>
    <submittedName>
        <fullName evidence="2">Uncharacterized protein</fullName>
    </submittedName>
</protein>
<comment type="caution">
    <text evidence="2">The sequence shown here is derived from an EMBL/GenBank/DDBJ whole genome shotgun (WGS) entry which is preliminary data.</text>
</comment>
<dbReference type="EMBL" id="JAFNEN010000146">
    <property type="protein sequence ID" value="KAG8192079.1"/>
    <property type="molecule type" value="Genomic_DNA"/>
</dbReference>
<accession>A0AAV6V679</accession>
<name>A0AAV6V679_9ARAC</name>
<proteinExistence type="predicted"/>
<feature type="region of interest" description="Disordered" evidence="1">
    <location>
        <begin position="39"/>
        <end position="78"/>
    </location>
</feature>
<dbReference type="Proteomes" id="UP000827092">
    <property type="component" value="Unassembled WGS sequence"/>
</dbReference>